<dbReference type="Gene3D" id="3.30.2310.20">
    <property type="entry name" value="RelE-like"/>
    <property type="match status" value="1"/>
</dbReference>
<evidence type="ECO:0000313" key="2">
    <source>
        <dbReference type="EMBL" id="MTW32007.1"/>
    </source>
</evidence>
<dbReference type="InterPro" id="IPR007712">
    <property type="entry name" value="RelE/ParE_toxin"/>
</dbReference>
<reference evidence="2 3" key="1">
    <citation type="submission" date="2019-11" db="EMBL/GenBank/DDBJ databases">
        <title>Type strains purchased from KCTC, JCM and DSMZ.</title>
        <authorList>
            <person name="Lu H."/>
        </authorList>
    </citation>
    <scope>NUCLEOTIDE SEQUENCE [LARGE SCALE GENOMIC DNA]</scope>
    <source>
        <strain evidence="2 3">DSM 103461</strain>
    </source>
</reference>
<keyword evidence="1" id="KW-1277">Toxin-antitoxin system</keyword>
<sequence>MTHRVVLLASAEQDLKDLRAYLLKNFSSDTWASSYALIKHTIRQLQHFPQAGTIPDELEKLHLAQYRQALAGMNRIIYEVRQEVIYVHMIVDVRRDMKSLLTRRLLRLT</sequence>
<dbReference type="RefSeq" id="WP_155433320.1">
    <property type="nucleotide sequence ID" value="NZ_JBHLXK010000001.1"/>
</dbReference>
<comment type="caution">
    <text evidence="2">The sequence shown here is derived from an EMBL/GenBank/DDBJ whole genome shotgun (WGS) entry which is preliminary data.</text>
</comment>
<organism evidence="2 3">
    <name type="scientific">Pseudoduganella danionis</name>
    <dbReference type="NCBI Taxonomy" id="1890295"/>
    <lineage>
        <taxon>Bacteria</taxon>
        <taxon>Pseudomonadati</taxon>
        <taxon>Pseudomonadota</taxon>
        <taxon>Betaproteobacteria</taxon>
        <taxon>Burkholderiales</taxon>
        <taxon>Oxalobacteraceae</taxon>
        <taxon>Telluria group</taxon>
        <taxon>Pseudoduganella</taxon>
    </lineage>
</organism>
<evidence type="ECO:0000313" key="3">
    <source>
        <dbReference type="Proteomes" id="UP000735592"/>
    </source>
</evidence>
<gene>
    <name evidence="2" type="ORF">GM655_04100</name>
</gene>
<keyword evidence="3" id="KW-1185">Reference proteome</keyword>
<dbReference type="InterPro" id="IPR035093">
    <property type="entry name" value="RelE/ParE_toxin_dom_sf"/>
</dbReference>
<dbReference type="EMBL" id="WNKW01000001">
    <property type="protein sequence ID" value="MTW32007.1"/>
    <property type="molecule type" value="Genomic_DNA"/>
</dbReference>
<name>A0ABW9SMX0_9BURK</name>
<dbReference type="Pfam" id="PF05016">
    <property type="entry name" value="ParE_toxin"/>
    <property type="match status" value="1"/>
</dbReference>
<proteinExistence type="predicted"/>
<protein>
    <submittedName>
        <fullName evidence="2">Type II toxin-antitoxin system RelE/ParE family toxin</fullName>
    </submittedName>
</protein>
<evidence type="ECO:0000256" key="1">
    <source>
        <dbReference type="ARBA" id="ARBA00022649"/>
    </source>
</evidence>
<dbReference type="Proteomes" id="UP000735592">
    <property type="component" value="Unassembled WGS sequence"/>
</dbReference>
<accession>A0ABW9SMX0</accession>